<name>N1UI93_LEPIR</name>
<keyword evidence="1" id="KW-0472">Membrane</keyword>
<dbReference type="Proteomes" id="UP000012220">
    <property type="component" value="Unassembled WGS sequence"/>
</dbReference>
<evidence type="ECO:0000313" key="3">
    <source>
        <dbReference type="Proteomes" id="UP000012220"/>
    </source>
</evidence>
<sequence length="59" mass="6625">MKYIKYLIFFFSGTAAAFFISFWIETMNPEPHEGALLFESFAWCASMYVAGVCGILAGK</sequence>
<comment type="caution">
    <text evidence="2">The sequence shown here is derived from an EMBL/GenBank/DDBJ whole genome shotgun (WGS) entry which is preliminary data.</text>
</comment>
<protein>
    <submittedName>
        <fullName evidence="2">Uncharacterized protein</fullName>
    </submittedName>
</protein>
<feature type="transmembrane region" description="Helical" evidence="1">
    <location>
        <begin position="7"/>
        <end position="24"/>
    </location>
</feature>
<organism evidence="2 3">
    <name type="scientific">Leptospira interrogans serovar Australis str. 200703203</name>
    <dbReference type="NCBI Taxonomy" id="1085541"/>
    <lineage>
        <taxon>Bacteria</taxon>
        <taxon>Pseudomonadati</taxon>
        <taxon>Spirochaetota</taxon>
        <taxon>Spirochaetia</taxon>
        <taxon>Leptospirales</taxon>
        <taxon>Leptospiraceae</taxon>
        <taxon>Leptospira</taxon>
    </lineage>
</organism>
<reference evidence="2 3" key="1">
    <citation type="submission" date="2013-02" db="EMBL/GenBank/DDBJ databases">
        <authorList>
            <person name="Harkins D.M."/>
            <person name="Durkin A.S."/>
            <person name="Brinkac L.M."/>
            <person name="Haft D.H."/>
            <person name="Selengut J.D."/>
            <person name="Sanka R."/>
            <person name="DePew J."/>
            <person name="Purushe J."/>
            <person name="Picardeau M."/>
            <person name="Werts C."/>
            <person name="Goarant C."/>
            <person name="Vinetz J.M."/>
            <person name="Sutton G.G."/>
            <person name="Nierman W.C."/>
            <person name="Fouts D.E."/>
        </authorList>
    </citation>
    <scope>NUCLEOTIDE SEQUENCE [LARGE SCALE GENOMIC DNA]</scope>
    <source>
        <strain evidence="2 3">200703203</strain>
    </source>
</reference>
<dbReference type="BioCyc" id="LINT1085541:G11IQ-3813-MONOMER"/>
<dbReference type="AlphaFoldDB" id="N1UI93"/>
<dbReference type="EMBL" id="AHNY02000234">
    <property type="protein sequence ID" value="EMY23596.1"/>
    <property type="molecule type" value="Genomic_DNA"/>
</dbReference>
<proteinExistence type="predicted"/>
<feature type="transmembrane region" description="Helical" evidence="1">
    <location>
        <begin position="36"/>
        <end position="57"/>
    </location>
</feature>
<accession>N1UI93</accession>
<evidence type="ECO:0000313" key="2">
    <source>
        <dbReference type="EMBL" id="EMY23596.1"/>
    </source>
</evidence>
<gene>
    <name evidence="2" type="ORF">LEP1GSC115_0891</name>
</gene>
<keyword evidence="1" id="KW-1133">Transmembrane helix</keyword>
<evidence type="ECO:0000256" key="1">
    <source>
        <dbReference type="SAM" id="Phobius"/>
    </source>
</evidence>
<keyword evidence="1" id="KW-0812">Transmembrane</keyword>